<dbReference type="PANTHER" id="PTHR22550:SF16">
    <property type="entry name" value="SPORE GERMINATION PROTEIN"/>
    <property type="match status" value="1"/>
</dbReference>
<evidence type="ECO:0000256" key="3">
    <source>
        <dbReference type="SAM" id="Phobius"/>
    </source>
</evidence>
<dbReference type="PANTHER" id="PTHR22550">
    <property type="entry name" value="SPORE GERMINATION PROTEIN"/>
    <property type="match status" value="1"/>
</dbReference>
<dbReference type="Proteomes" id="UP000535838">
    <property type="component" value="Unassembled WGS sequence"/>
</dbReference>
<evidence type="ECO:0000313" key="5">
    <source>
        <dbReference type="Proteomes" id="UP000535838"/>
    </source>
</evidence>
<comment type="caution">
    <text evidence="4">The sequence shown here is derived from an EMBL/GenBank/DDBJ whole genome shotgun (WGS) entry which is preliminary data.</text>
</comment>
<dbReference type="InterPro" id="IPR004995">
    <property type="entry name" value="Spore_Ger"/>
</dbReference>
<dbReference type="PIRSF" id="PIRSF005690">
    <property type="entry name" value="GerBA"/>
    <property type="match status" value="1"/>
</dbReference>
<evidence type="ECO:0000256" key="2">
    <source>
        <dbReference type="ARBA" id="ARBA00023136"/>
    </source>
</evidence>
<dbReference type="AlphaFoldDB" id="A0A841SV14"/>
<organism evidence="4 5">
    <name type="scientific">Cohnella thailandensis</name>
    <dbReference type="NCBI Taxonomy" id="557557"/>
    <lineage>
        <taxon>Bacteria</taxon>
        <taxon>Bacillati</taxon>
        <taxon>Bacillota</taxon>
        <taxon>Bacilli</taxon>
        <taxon>Bacillales</taxon>
        <taxon>Paenibacillaceae</taxon>
        <taxon>Cohnella</taxon>
    </lineage>
</organism>
<keyword evidence="5" id="KW-1185">Reference proteome</keyword>
<dbReference type="EMBL" id="JACJVQ010000017">
    <property type="protein sequence ID" value="MBB6636153.1"/>
    <property type="molecule type" value="Genomic_DNA"/>
</dbReference>
<evidence type="ECO:0000313" key="4">
    <source>
        <dbReference type="EMBL" id="MBB6636153.1"/>
    </source>
</evidence>
<reference evidence="4 5" key="1">
    <citation type="submission" date="2020-08" db="EMBL/GenBank/DDBJ databases">
        <title>Cohnella phylogeny.</title>
        <authorList>
            <person name="Dunlap C."/>
        </authorList>
    </citation>
    <scope>NUCLEOTIDE SEQUENCE [LARGE SCALE GENOMIC DNA]</scope>
    <source>
        <strain evidence="4 5">DSM 25241</strain>
    </source>
</reference>
<dbReference type="Pfam" id="PF03323">
    <property type="entry name" value="GerA"/>
    <property type="match status" value="1"/>
</dbReference>
<comment type="similarity">
    <text evidence="1">Belongs to the GerABKA family.</text>
</comment>
<keyword evidence="2 3" id="KW-0472">Membrane</keyword>
<keyword evidence="3" id="KW-1133">Transmembrane helix</keyword>
<feature type="transmembrane region" description="Helical" evidence="3">
    <location>
        <begin position="309"/>
        <end position="329"/>
    </location>
</feature>
<sequence length="518" mass="57391">MDLLRLLGIGRRIANTASGFGKRKSGYGYGSSDCISGNLDNDLKLMLALFTDTPDLNVRPLTIRATGRRAALVYLEGLTDKNSINNDILKPLLQNVEDGCETTSVTVGRLNRMRRWIDIQSAVLQGSSILFVDGAADAQVHGTEGWPQRAIEDPQVETSLKGAHQGFVETLDQNIALIRRYLPHRNLKIKEQRVGRRSDTRICTVYLDDVANMDTLAQIEGRIGKIDIDVIINSGELSELIEDDPYSPFPQILLTERPDTAASQIIQGRFVIVVDRSPSVLVAPVSFASFFQSVDDYSTRWSIATFIRLLRFFALLVAIFLPAFYIAVISFNFELIPLRLLLTIGEYRGIVPISPFLEAIFMELTLEMMREAGVRLPAPVGQTVGIVGGIVIGQAVVQAGLISNIMVIVVAFTAIASFILPNFDMVAAVRLLRFFMMIGAALFGIFGIMIGFMILIAHLISLESFGTPFGSPFAPVRFADWKDTMVRIPLWRMRKRPVSTKPAELDRQVAHRTEGEGK</sequence>
<protein>
    <submittedName>
        <fullName evidence="4">Spore germination protein</fullName>
    </submittedName>
</protein>
<name>A0A841SV14_9BACL</name>
<gene>
    <name evidence="4" type="ORF">H7B67_18685</name>
</gene>
<proteinExistence type="inferred from homology"/>
<accession>A0A841SV14</accession>
<keyword evidence="3" id="KW-0812">Transmembrane</keyword>
<evidence type="ECO:0000256" key="1">
    <source>
        <dbReference type="ARBA" id="ARBA00005278"/>
    </source>
</evidence>
<feature type="transmembrane region" description="Helical" evidence="3">
    <location>
        <begin position="378"/>
        <end position="396"/>
    </location>
</feature>
<feature type="transmembrane region" description="Helical" evidence="3">
    <location>
        <begin position="435"/>
        <end position="460"/>
    </location>
</feature>
<dbReference type="InterPro" id="IPR050768">
    <property type="entry name" value="UPF0353/GerABKA_families"/>
</dbReference>
<dbReference type="GO" id="GO:0009847">
    <property type="term" value="P:spore germination"/>
    <property type="evidence" value="ECO:0007669"/>
    <property type="project" value="InterPro"/>
</dbReference>
<feature type="transmembrane region" description="Helical" evidence="3">
    <location>
        <begin position="402"/>
        <end position="423"/>
    </location>
</feature>
<dbReference type="GO" id="GO:0016020">
    <property type="term" value="C:membrane"/>
    <property type="evidence" value="ECO:0007669"/>
    <property type="project" value="InterPro"/>
</dbReference>